<dbReference type="PANTHER" id="PTHR31310">
    <property type="match status" value="1"/>
</dbReference>
<feature type="transmembrane region" description="Helical" evidence="6">
    <location>
        <begin position="142"/>
        <end position="162"/>
    </location>
</feature>
<dbReference type="InterPro" id="IPR026841">
    <property type="entry name" value="Aur1/Ipt1"/>
</dbReference>
<keyword evidence="9" id="KW-1185">Reference proteome</keyword>
<feature type="transmembrane region" description="Helical" evidence="6">
    <location>
        <begin position="6"/>
        <end position="23"/>
    </location>
</feature>
<reference evidence="8" key="2">
    <citation type="submission" date="2023-05" db="EMBL/GenBank/DDBJ databases">
        <authorList>
            <consortium name="Lawrence Berkeley National Laboratory"/>
            <person name="Steindorff A."/>
            <person name="Hensen N."/>
            <person name="Bonometti L."/>
            <person name="Westerberg I."/>
            <person name="Brannstrom I.O."/>
            <person name="Guillou S."/>
            <person name="Cros-Aarteil S."/>
            <person name="Calhoun S."/>
            <person name="Haridas S."/>
            <person name="Kuo A."/>
            <person name="Mondo S."/>
            <person name="Pangilinan J."/>
            <person name="Riley R."/>
            <person name="Labutti K."/>
            <person name="Andreopoulos B."/>
            <person name="Lipzen A."/>
            <person name="Chen C."/>
            <person name="Yanf M."/>
            <person name="Daum C."/>
            <person name="Ng V."/>
            <person name="Clum A."/>
            <person name="Ohm R."/>
            <person name="Martin F."/>
            <person name="Silar P."/>
            <person name="Natvig D."/>
            <person name="Lalanne C."/>
            <person name="Gautier V."/>
            <person name="Ament-Velasquez S.L."/>
            <person name="Kruys A."/>
            <person name="Hutchinson M.I."/>
            <person name="Powell A.J."/>
            <person name="Barry K."/>
            <person name="Miller A.N."/>
            <person name="Grigoriev I.V."/>
            <person name="Debuchy R."/>
            <person name="Gladieux P."/>
            <person name="Thoren M.H."/>
            <person name="Johannesson H."/>
        </authorList>
    </citation>
    <scope>NUCLEOTIDE SEQUENCE</scope>
    <source>
        <strain evidence="8">CBS 103.79</strain>
    </source>
</reference>
<keyword evidence="3 6" id="KW-1133">Transmembrane helix</keyword>
<gene>
    <name evidence="8" type="ORF">C8A05DRAFT_36378</name>
</gene>
<feature type="region of interest" description="Disordered" evidence="5">
    <location>
        <begin position="82"/>
        <end position="101"/>
    </location>
</feature>
<keyword evidence="2 6" id="KW-0812">Transmembrane</keyword>
<evidence type="ECO:0000256" key="4">
    <source>
        <dbReference type="ARBA" id="ARBA00023136"/>
    </source>
</evidence>
<feature type="transmembrane region" description="Helical" evidence="6">
    <location>
        <begin position="352"/>
        <end position="374"/>
    </location>
</feature>
<feature type="transmembrane region" description="Helical" evidence="6">
    <location>
        <begin position="410"/>
        <end position="427"/>
    </location>
</feature>
<reference evidence="8" key="1">
    <citation type="journal article" date="2023" name="Mol. Phylogenet. Evol.">
        <title>Genome-scale phylogeny and comparative genomics of the fungal order Sordariales.</title>
        <authorList>
            <person name="Hensen N."/>
            <person name="Bonometti L."/>
            <person name="Westerberg I."/>
            <person name="Brannstrom I.O."/>
            <person name="Guillou S."/>
            <person name="Cros-Aarteil S."/>
            <person name="Calhoun S."/>
            <person name="Haridas S."/>
            <person name="Kuo A."/>
            <person name="Mondo S."/>
            <person name="Pangilinan J."/>
            <person name="Riley R."/>
            <person name="LaButti K."/>
            <person name="Andreopoulos B."/>
            <person name="Lipzen A."/>
            <person name="Chen C."/>
            <person name="Yan M."/>
            <person name="Daum C."/>
            <person name="Ng V."/>
            <person name="Clum A."/>
            <person name="Steindorff A."/>
            <person name="Ohm R.A."/>
            <person name="Martin F."/>
            <person name="Silar P."/>
            <person name="Natvig D.O."/>
            <person name="Lalanne C."/>
            <person name="Gautier V."/>
            <person name="Ament-Velasquez S.L."/>
            <person name="Kruys A."/>
            <person name="Hutchinson M.I."/>
            <person name="Powell A.J."/>
            <person name="Barry K."/>
            <person name="Miller A.N."/>
            <person name="Grigoriev I.V."/>
            <person name="Debuchy R."/>
            <person name="Gladieux P."/>
            <person name="Hiltunen Thoren M."/>
            <person name="Johannesson H."/>
        </authorList>
    </citation>
    <scope>NUCLEOTIDE SEQUENCE</scope>
    <source>
        <strain evidence="8">CBS 103.79</strain>
    </source>
</reference>
<feature type="transmembrane region" description="Helical" evidence="6">
    <location>
        <begin position="288"/>
        <end position="306"/>
    </location>
</feature>
<keyword evidence="4 6" id="KW-0472">Membrane</keyword>
<feature type="domain" description="Inositolphosphotransferase Aur1/Ipt1" evidence="7">
    <location>
        <begin position="279"/>
        <end position="425"/>
    </location>
</feature>
<evidence type="ECO:0000313" key="8">
    <source>
        <dbReference type="EMBL" id="KAK3899999.1"/>
    </source>
</evidence>
<feature type="region of interest" description="Disordered" evidence="5">
    <location>
        <begin position="28"/>
        <end position="73"/>
    </location>
</feature>
<dbReference type="InterPro" id="IPR052185">
    <property type="entry name" value="IPC_Synthase-Related"/>
</dbReference>
<feature type="transmembrane region" description="Helical" evidence="6">
    <location>
        <begin position="386"/>
        <end position="404"/>
    </location>
</feature>
<evidence type="ECO:0000256" key="6">
    <source>
        <dbReference type="SAM" id="Phobius"/>
    </source>
</evidence>
<evidence type="ECO:0000313" key="9">
    <source>
        <dbReference type="Proteomes" id="UP001303889"/>
    </source>
</evidence>
<evidence type="ECO:0000256" key="1">
    <source>
        <dbReference type="ARBA" id="ARBA00004141"/>
    </source>
</evidence>
<dbReference type="Proteomes" id="UP001303889">
    <property type="component" value="Unassembled WGS sequence"/>
</dbReference>
<feature type="domain" description="Inositolphosphotransferase Aur1/Ipt1" evidence="7">
    <location>
        <begin position="187"/>
        <end position="242"/>
    </location>
</feature>
<comment type="caution">
    <text evidence="8">The sequence shown here is derived from an EMBL/GenBank/DDBJ whole genome shotgun (WGS) entry which is preliminary data.</text>
</comment>
<organism evidence="8 9">
    <name type="scientific">Staphylotrichum tortipilum</name>
    <dbReference type="NCBI Taxonomy" id="2831512"/>
    <lineage>
        <taxon>Eukaryota</taxon>
        <taxon>Fungi</taxon>
        <taxon>Dikarya</taxon>
        <taxon>Ascomycota</taxon>
        <taxon>Pezizomycotina</taxon>
        <taxon>Sordariomycetes</taxon>
        <taxon>Sordariomycetidae</taxon>
        <taxon>Sordariales</taxon>
        <taxon>Chaetomiaceae</taxon>
        <taxon>Staphylotrichum</taxon>
    </lineage>
</organism>
<accession>A0AAN6MGX6</accession>
<dbReference type="AlphaFoldDB" id="A0AAN6MGX6"/>
<protein>
    <submittedName>
        <fullName evidence="8">PAP2 superfamily-domain-containing protein</fullName>
    </submittedName>
</protein>
<proteinExistence type="predicted"/>
<dbReference type="PANTHER" id="PTHR31310:SF7">
    <property type="entry name" value="PA-PHOSPHATASE RELATED-FAMILY PROTEIN DDB_G0268928"/>
    <property type="match status" value="1"/>
</dbReference>
<evidence type="ECO:0000256" key="5">
    <source>
        <dbReference type="SAM" id="MobiDB-lite"/>
    </source>
</evidence>
<dbReference type="Pfam" id="PF14378">
    <property type="entry name" value="PAP2_3"/>
    <property type="match status" value="2"/>
</dbReference>
<feature type="transmembrane region" description="Helical" evidence="6">
    <location>
        <begin position="220"/>
        <end position="239"/>
    </location>
</feature>
<comment type="subcellular location">
    <subcellularLocation>
        <location evidence="1">Membrane</location>
        <topology evidence="1">Multi-pass membrane protein</topology>
    </subcellularLocation>
</comment>
<evidence type="ECO:0000256" key="3">
    <source>
        <dbReference type="ARBA" id="ARBA00022989"/>
    </source>
</evidence>
<name>A0AAN6MGX6_9PEZI</name>
<feature type="compositionally biased region" description="Low complexity" evidence="5">
    <location>
        <begin position="82"/>
        <end position="97"/>
    </location>
</feature>
<evidence type="ECO:0000256" key="2">
    <source>
        <dbReference type="ARBA" id="ARBA00022692"/>
    </source>
</evidence>
<sequence length="450" mass="50498">MAIGAILEPLIVVSLLATGAIVNRNKGYRLTRNPSSSSSRPPYPASRPEPWQHLKYDPAASDDDVTHTPAPANQEDERGLLAAAAGSHRSSSSSTLAEDVEVAEREARPARWRTRRVRFMGWEREVKTPNTEVFRERLLSRVLLRFPFLVEVWYWALIYWVYQLGRAFTAVTLQASTVETAREHALQVIHAEQWLGIFIEPAVQAWFLERPTLMRWTNKTYSFIHIPGTILYLIVLYHVTTARPRNKLQEEALATAGKEGGEVESPRPNWRDFAPAFGPAVYERRRRTMAMCNLLAFIVFTFWPCMPPRLLSDPTYTGAHAKEAKSFGFVDTVHGAGGDSSVWTTNRFCNQYAAMPSLHFGYSFLVGLTIAAVPLRKSGRLGWRRLAVVCVGMVYPAVILTAIVATANHFVLDAVAGACACLLAWNFNDVLLNLVALEDYFLAVVRIHKP</sequence>
<dbReference type="GO" id="GO:0016020">
    <property type="term" value="C:membrane"/>
    <property type="evidence" value="ECO:0007669"/>
    <property type="project" value="UniProtKB-SubCell"/>
</dbReference>
<dbReference type="CDD" id="cd03386">
    <property type="entry name" value="PAP2_Aur1_like"/>
    <property type="match status" value="1"/>
</dbReference>
<evidence type="ECO:0000259" key="7">
    <source>
        <dbReference type="Pfam" id="PF14378"/>
    </source>
</evidence>
<dbReference type="EMBL" id="MU855716">
    <property type="protein sequence ID" value="KAK3899999.1"/>
    <property type="molecule type" value="Genomic_DNA"/>
</dbReference>